<feature type="chain" id="PRO_5008587811" evidence="1">
    <location>
        <begin position="26"/>
        <end position="137"/>
    </location>
</feature>
<evidence type="ECO:0000313" key="2">
    <source>
        <dbReference type="EMBL" id="JAT28596.1"/>
    </source>
</evidence>
<protein>
    <submittedName>
        <fullName evidence="2">Uncharacterized protein</fullName>
    </submittedName>
</protein>
<keyword evidence="1" id="KW-0732">Signal</keyword>
<dbReference type="EMBL" id="GEBQ01011381">
    <property type="protein sequence ID" value="JAT28596.1"/>
    <property type="molecule type" value="Transcribed_RNA"/>
</dbReference>
<proteinExistence type="predicted"/>
<accession>A0A1B6LY29</accession>
<dbReference type="AlphaFoldDB" id="A0A1B6LY29"/>
<organism evidence="2">
    <name type="scientific">Graphocephala atropunctata</name>
    <dbReference type="NCBI Taxonomy" id="36148"/>
    <lineage>
        <taxon>Eukaryota</taxon>
        <taxon>Metazoa</taxon>
        <taxon>Ecdysozoa</taxon>
        <taxon>Arthropoda</taxon>
        <taxon>Hexapoda</taxon>
        <taxon>Insecta</taxon>
        <taxon>Pterygota</taxon>
        <taxon>Neoptera</taxon>
        <taxon>Paraneoptera</taxon>
        <taxon>Hemiptera</taxon>
        <taxon>Auchenorrhyncha</taxon>
        <taxon>Membracoidea</taxon>
        <taxon>Cicadellidae</taxon>
        <taxon>Cicadellinae</taxon>
        <taxon>Cicadellini</taxon>
        <taxon>Graphocephala</taxon>
    </lineage>
</organism>
<reference evidence="2" key="1">
    <citation type="submission" date="2015-11" db="EMBL/GenBank/DDBJ databases">
        <title>De novo transcriptome assembly of four potential Pierce s Disease insect vectors from Arizona vineyards.</title>
        <authorList>
            <person name="Tassone E.E."/>
        </authorList>
    </citation>
    <scope>NUCLEOTIDE SEQUENCE</scope>
</reference>
<name>A0A1B6LY29_9HEMI</name>
<feature type="signal peptide" evidence="1">
    <location>
        <begin position="1"/>
        <end position="25"/>
    </location>
</feature>
<gene>
    <name evidence="2" type="ORF">g.51178</name>
</gene>
<evidence type="ECO:0000256" key="1">
    <source>
        <dbReference type="SAM" id="SignalP"/>
    </source>
</evidence>
<sequence>MLIVPNRIIIAVLFLAASLFPRFSSQLSQSQARSHRHPGNNHTDLTLDWSQEGEELMSVEAGSRWLSHREAQIVLRREGGDKGLPVDCCPSTLEMVEPQGGINQDGLLVELYSEIQNTQRFYELSSRAGVEGKPCRF</sequence>
<feature type="non-terminal residue" evidence="2">
    <location>
        <position position="137"/>
    </location>
</feature>